<reference evidence="8 9" key="1">
    <citation type="journal article" date="2016" name="Nat. Commun.">
        <title>Thousands of microbial genomes shed light on interconnected biogeochemical processes in an aquifer system.</title>
        <authorList>
            <person name="Anantharaman K."/>
            <person name="Brown C.T."/>
            <person name="Hug L.A."/>
            <person name="Sharon I."/>
            <person name="Castelle C.J."/>
            <person name="Probst A.J."/>
            <person name="Thomas B.C."/>
            <person name="Singh A."/>
            <person name="Wilkins M.J."/>
            <person name="Karaoz U."/>
            <person name="Brodie E.L."/>
            <person name="Williams K.H."/>
            <person name="Hubbard S.S."/>
            <person name="Banfield J.F."/>
        </authorList>
    </citation>
    <scope>NUCLEOTIDE SEQUENCE [LARGE SCALE GENOMIC DNA]</scope>
</reference>
<dbReference type="CDD" id="cd00773">
    <property type="entry name" value="HisRS-like_core"/>
    <property type="match status" value="1"/>
</dbReference>
<keyword evidence="3 5" id="KW-0030">Aminoacyl-tRNA synthetase</keyword>
<dbReference type="InterPro" id="IPR004154">
    <property type="entry name" value="Anticodon-bd"/>
</dbReference>
<dbReference type="PROSITE" id="PS50862">
    <property type="entry name" value="AA_TRNA_LIGASE_II"/>
    <property type="match status" value="1"/>
</dbReference>
<dbReference type="InterPro" id="IPR006195">
    <property type="entry name" value="aa-tRNA-synth_II"/>
</dbReference>
<dbReference type="HAMAP" id="MF_00127">
    <property type="entry name" value="His_tRNA_synth"/>
    <property type="match status" value="1"/>
</dbReference>
<dbReference type="InterPro" id="IPR036621">
    <property type="entry name" value="Anticodon-bd_dom_sf"/>
</dbReference>
<feature type="domain" description="Aminoacyl-transfer RNA synthetases class-II family profile" evidence="7">
    <location>
        <begin position="22"/>
        <end position="338"/>
    </location>
</feature>
<feature type="binding site" evidence="6">
    <location>
        <position position="128"/>
    </location>
    <ligand>
        <name>L-histidine</name>
        <dbReference type="ChEBI" id="CHEBI:57595"/>
    </ligand>
</feature>
<comment type="similarity">
    <text evidence="1 5">Belongs to the class-II aminoacyl-tRNA synthetase family.</text>
</comment>
<gene>
    <name evidence="5" type="primary">hisS</name>
    <name evidence="8" type="ORF">A2909_02835</name>
</gene>
<dbReference type="InterPro" id="IPR015807">
    <property type="entry name" value="His-tRNA-ligase"/>
</dbReference>
<dbReference type="InterPro" id="IPR041715">
    <property type="entry name" value="HisRS-like_core"/>
</dbReference>
<dbReference type="Proteomes" id="UP000178302">
    <property type="component" value="Unassembled WGS sequence"/>
</dbReference>
<dbReference type="GO" id="GO:0006427">
    <property type="term" value="P:histidyl-tRNA aminoacylation"/>
    <property type="evidence" value="ECO:0007669"/>
    <property type="project" value="UniProtKB-UniRule"/>
</dbReference>
<proteinExistence type="inferred from homology"/>
<evidence type="ECO:0000256" key="4">
    <source>
        <dbReference type="ARBA" id="ARBA00047639"/>
    </source>
</evidence>
<dbReference type="Pfam" id="PF13393">
    <property type="entry name" value="tRNA-synt_His"/>
    <property type="match status" value="1"/>
</dbReference>
<dbReference type="GO" id="GO:0005524">
    <property type="term" value="F:ATP binding"/>
    <property type="evidence" value="ECO:0007669"/>
    <property type="project" value="UniProtKB-UniRule"/>
</dbReference>
<dbReference type="Pfam" id="PF03129">
    <property type="entry name" value="HGTP_anticodon"/>
    <property type="match status" value="1"/>
</dbReference>
<name>A0A1G2LRJ0_9BACT</name>
<evidence type="ECO:0000256" key="6">
    <source>
        <dbReference type="PIRSR" id="PIRSR001549-1"/>
    </source>
</evidence>
<dbReference type="PIRSF" id="PIRSF001549">
    <property type="entry name" value="His-tRNA_synth"/>
    <property type="match status" value="1"/>
</dbReference>
<evidence type="ECO:0000313" key="8">
    <source>
        <dbReference type="EMBL" id="OHA14114.1"/>
    </source>
</evidence>
<evidence type="ECO:0000256" key="1">
    <source>
        <dbReference type="ARBA" id="ARBA00008226"/>
    </source>
</evidence>
<dbReference type="Gene3D" id="3.40.50.800">
    <property type="entry name" value="Anticodon-binding domain"/>
    <property type="match status" value="1"/>
</dbReference>
<organism evidence="8 9">
    <name type="scientific">Candidatus Tagabacteria bacterium RIFCSPLOWO2_01_FULL_39_11</name>
    <dbReference type="NCBI Taxonomy" id="1802295"/>
    <lineage>
        <taxon>Bacteria</taxon>
        <taxon>Candidatus Tagaibacteriota</taxon>
    </lineage>
</organism>
<dbReference type="InterPro" id="IPR004516">
    <property type="entry name" value="HisRS/HisZ"/>
</dbReference>
<protein>
    <recommendedName>
        <fullName evidence="5">Histidine--tRNA ligase</fullName>
        <ecNumber evidence="5">6.1.1.21</ecNumber>
    </recommendedName>
    <alternativeName>
        <fullName evidence="5">Histidyl-tRNA synthetase</fullName>
        <shortName evidence="5">HisRS</shortName>
    </alternativeName>
</protein>
<feature type="binding site" evidence="6">
    <location>
        <begin position="79"/>
        <end position="81"/>
    </location>
    <ligand>
        <name>L-histidine</name>
        <dbReference type="ChEBI" id="CHEBI:57595"/>
    </ligand>
</feature>
<dbReference type="InterPro" id="IPR045864">
    <property type="entry name" value="aa-tRNA-synth_II/BPL/LPL"/>
</dbReference>
<dbReference type="SUPFAM" id="SSF55681">
    <property type="entry name" value="Class II aaRS and biotin synthetases"/>
    <property type="match status" value="1"/>
</dbReference>
<comment type="subcellular location">
    <subcellularLocation>
        <location evidence="5">Cytoplasm</location>
    </subcellularLocation>
</comment>
<evidence type="ECO:0000256" key="5">
    <source>
        <dbReference type="HAMAP-Rule" id="MF_00127"/>
    </source>
</evidence>
<keyword evidence="5 8" id="KW-0436">Ligase</keyword>
<dbReference type="AlphaFoldDB" id="A0A1G2LRJ0"/>
<dbReference type="GO" id="GO:0004821">
    <property type="term" value="F:histidine-tRNA ligase activity"/>
    <property type="evidence" value="ECO:0007669"/>
    <property type="project" value="UniProtKB-UniRule"/>
</dbReference>
<dbReference type="PANTHER" id="PTHR43707">
    <property type="entry name" value="HISTIDYL-TRNA SYNTHETASE"/>
    <property type="match status" value="1"/>
</dbReference>
<dbReference type="NCBIfam" id="TIGR00442">
    <property type="entry name" value="hisS"/>
    <property type="match status" value="1"/>
</dbReference>
<feature type="binding site" evidence="6">
    <location>
        <position position="110"/>
    </location>
    <ligand>
        <name>L-histidine</name>
        <dbReference type="ChEBI" id="CHEBI:57595"/>
    </ligand>
</feature>
<dbReference type="GO" id="GO:0005737">
    <property type="term" value="C:cytoplasm"/>
    <property type="evidence" value="ECO:0007669"/>
    <property type="project" value="UniProtKB-SubCell"/>
</dbReference>
<feature type="binding site" evidence="6">
    <location>
        <position position="255"/>
    </location>
    <ligand>
        <name>L-histidine</name>
        <dbReference type="ChEBI" id="CHEBI:57595"/>
    </ligand>
</feature>
<dbReference type="EC" id="6.1.1.21" evidence="5"/>
<comment type="catalytic activity">
    <reaction evidence="4 5">
        <text>tRNA(His) + L-histidine + ATP = L-histidyl-tRNA(His) + AMP + diphosphate + H(+)</text>
        <dbReference type="Rhea" id="RHEA:17313"/>
        <dbReference type="Rhea" id="RHEA-COMP:9665"/>
        <dbReference type="Rhea" id="RHEA-COMP:9689"/>
        <dbReference type="ChEBI" id="CHEBI:15378"/>
        <dbReference type="ChEBI" id="CHEBI:30616"/>
        <dbReference type="ChEBI" id="CHEBI:33019"/>
        <dbReference type="ChEBI" id="CHEBI:57595"/>
        <dbReference type="ChEBI" id="CHEBI:78442"/>
        <dbReference type="ChEBI" id="CHEBI:78527"/>
        <dbReference type="ChEBI" id="CHEBI:456215"/>
        <dbReference type="EC" id="6.1.1.21"/>
    </reaction>
</comment>
<evidence type="ECO:0000259" key="7">
    <source>
        <dbReference type="PROSITE" id="PS50862"/>
    </source>
</evidence>
<sequence>MHTPKGTRDILGIDYLYQKDAYLKAENIASFYGFSPIQTPLIEKEQLFTATLGETSDIVEKQMYTIKTRGGDRLVLRPEGTASVMRAYLEHGMHTLPQPVMFQYKGSFFRHENPQHGRFREFNSFGLEILGENDSFADALTIVVSSLILKELGIENIIARINTLGDKECAPSYKKDLTFYLRKKANYLCKDCKRRLKLNPLRVLDCKEEKCGEIKQNAPQMINYMCEACKEHFKNLLETLDSAKVPYLIDHYLVRGLDYYSKTVFEIFLNDEENEQNNNEESAEKKAVMPNFAIASGGRYDYLSSILSNKDVPGVGGAIGIDRVVDILKNKEAKLKFPNKPPKIFLVQLGMMAKRKSLNLIEDFRKANIQVAQYLIKDNMKSQLRTASKMRVAFSLILGQKEALDETVIVRDMNSGSQEIVSISEVVNYIKKRI</sequence>
<evidence type="ECO:0000313" key="9">
    <source>
        <dbReference type="Proteomes" id="UP000178302"/>
    </source>
</evidence>
<accession>A0A1G2LRJ0</accession>
<feature type="binding site" evidence="6">
    <location>
        <begin position="259"/>
        <end position="260"/>
    </location>
    <ligand>
        <name>L-histidine</name>
        <dbReference type="ChEBI" id="CHEBI:57595"/>
    </ligand>
</feature>
<dbReference type="SUPFAM" id="SSF52954">
    <property type="entry name" value="Class II aaRS ABD-related"/>
    <property type="match status" value="1"/>
</dbReference>
<comment type="subunit">
    <text evidence="5">Homodimer.</text>
</comment>
<keyword evidence="2 5" id="KW-0547">Nucleotide-binding</keyword>
<dbReference type="EMBL" id="MHQZ01000017">
    <property type="protein sequence ID" value="OHA14114.1"/>
    <property type="molecule type" value="Genomic_DNA"/>
</dbReference>
<dbReference type="PANTHER" id="PTHR43707:SF1">
    <property type="entry name" value="HISTIDINE--TRNA LIGASE, MITOCHONDRIAL-RELATED"/>
    <property type="match status" value="1"/>
</dbReference>
<keyword evidence="5" id="KW-0067">ATP-binding</keyword>
<evidence type="ECO:0000256" key="2">
    <source>
        <dbReference type="ARBA" id="ARBA00022741"/>
    </source>
</evidence>
<evidence type="ECO:0000256" key="3">
    <source>
        <dbReference type="ARBA" id="ARBA00023146"/>
    </source>
</evidence>
<keyword evidence="5" id="KW-0648">Protein biosynthesis</keyword>
<dbReference type="Gene3D" id="3.30.930.10">
    <property type="entry name" value="Bira Bifunctional Protein, Domain 2"/>
    <property type="match status" value="1"/>
</dbReference>
<comment type="caution">
    <text evidence="8">The sequence shown here is derived from an EMBL/GenBank/DDBJ whole genome shotgun (WGS) entry which is preliminary data.</text>
</comment>
<keyword evidence="5" id="KW-0963">Cytoplasm</keyword>